<protein>
    <submittedName>
        <fullName evidence="2">Protein SABRE</fullName>
    </submittedName>
</protein>
<evidence type="ECO:0000313" key="2">
    <source>
        <dbReference type="EMBL" id="KAJ1999286.1"/>
    </source>
</evidence>
<dbReference type="EMBL" id="JANBQF010000741">
    <property type="protein sequence ID" value="KAJ1999286.1"/>
    <property type="molecule type" value="Genomic_DNA"/>
</dbReference>
<feature type="region of interest" description="Disordered" evidence="1">
    <location>
        <begin position="157"/>
        <end position="176"/>
    </location>
</feature>
<proteinExistence type="predicted"/>
<gene>
    <name evidence="2" type="primary">FMP27_2</name>
    <name evidence="2" type="ORF">H4R26_005130</name>
</gene>
<feature type="compositionally biased region" description="Polar residues" evidence="1">
    <location>
        <begin position="327"/>
        <end position="338"/>
    </location>
</feature>
<sequence>MSGRSSTPLSLFTESNSMINISQSGENRDQVDQMKKRASSNKTFLNVKIGGSTLCISYQGKKANNITDLRDFEFHAPTLELRNQVESYYELLMQVKKEYMSVVVHHTGALVKEKFRQLHSRKAWNKASFGPDWEARKLLIDMDRRVDEDMVANMHGSSGGSTADFEGFPSSAPRQKAREAVDIGGGTSGASNALVMDAASSYSVLAVDSQGTQQPVTVLSSGSAPPCGGEGADAAAVDSDDAASVHSAMGKAPLSKYMILDPRKLMGKRLPSVLPRNFTRLDHLAGRAESPASMPPSLRPASPGKSLGSRTLYSAMHLDMLPAASGAISSEPTPSSPVHSVGRRDKRAATAGSPLPSVVLTAPDGQDAFAGGGESGD</sequence>
<feature type="region of interest" description="Disordered" evidence="1">
    <location>
        <begin position="287"/>
        <end position="309"/>
    </location>
</feature>
<comment type="caution">
    <text evidence="2">The sequence shown here is derived from an EMBL/GenBank/DDBJ whole genome shotgun (WGS) entry which is preliminary data.</text>
</comment>
<reference evidence="2" key="1">
    <citation type="submission" date="2022-07" db="EMBL/GenBank/DDBJ databases">
        <title>Phylogenomic reconstructions and comparative analyses of Kickxellomycotina fungi.</title>
        <authorList>
            <person name="Reynolds N.K."/>
            <person name="Stajich J.E."/>
            <person name="Barry K."/>
            <person name="Grigoriev I.V."/>
            <person name="Crous P."/>
            <person name="Smith M.E."/>
        </authorList>
    </citation>
    <scope>NUCLEOTIDE SEQUENCE</scope>
    <source>
        <strain evidence="2">IMI 214461</strain>
    </source>
</reference>
<dbReference type="Proteomes" id="UP001150907">
    <property type="component" value="Unassembled WGS sequence"/>
</dbReference>
<dbReference type="OrthoDB" id="1562405at2759"/>
<evidence type="ECO:0000256" key="1">
    <source>
        <dbReference type="SAM" id="MobiDB-lite"/>
    </source>
</evidence>
<feature type="region of interest" description="Disordered" evidence="1">
    <location>
        <begin position="325"/>
        <end position="377"/>
    </location>
</feature>
<dbReference type="PANTHER" id="PTHR15678">
    <property type="entry name" value="ANTIGEN MLAA-22-RELATED"/>
    <property type="match status" value="1"/>
</dbReference>
<dbReference type="PANTHER" id="PTHR15678:SF6">
    <property type="entry name" value="BRIDGE-LIKE LIPID TRANSFER PROTEIN FAMILY MEMBER 2"/>
    <property type="match status" value="1"/>
</dbReference>
<name>A0A9W8BET2_9FUNG</name>
<dbReference type="Pfam" id="PF10344">
    <property type="entry name" value="Hobbit"/>
    <property type="match status" value="1"/>
</dbReference>
<accession>A0A9W8BET2</accession>
<keyword evidence="3" id="KW-1185">Reference proteome</keyword>
<dbReference type="AlphaFoldDB" id="A0A9W8BET2"/>
<organism evidence="2 3">
    <name type="scientific">Coemansia thaxteri</name>
    <dbReference type="NCBI Taxonomy" id="2663907"/>
    <lineage>
        <taxon>Eukaryota</taxon>
        <taxon>Fungi</taxon>
        <taxon>Fungi incertae sedis</taxon>
        <taxon>Zoopagomycota</taxon>
        <taxon>Kickxellomycotina</taxon>
        <taxon>Kickxellomycetes</taxon>
        <taxon>Kickxellales</taxon>
        <taxon>Kickxellaceae</taxon>
        <taxon>Coemansia</taxon>
    </lineage>
</organism>
<evidence type="ECO:0000313" key="3">
    <source>
        <dbReference type="Proteomes" id="UP001150907"/>
    </source>
</evidence>
<dbReference type="InterPro" id="IPR045167">
    <property type="entry name" value="Hobbit"/>
</dbReference>